<organism evidence="3 4">
    <name type="scientific">Bacteriophage sp</name>
    <dbReference type="NCBI Taxonomy" id="38018"/>
    <lineage>
        <taxon>Viruses</taxon>
    </lineage>
</organism>
<proteinExistence type="predicted"/>
<feature type="region of interest" description="Disordered" evidence="1">
    <location>
        <begin position="153"/>
        <end position="178"/>
    </location>
</feature>
<evidence type="ECO:0000259" key="2">
    <source>
        <dbReference type="Pfam" id="PF09524"/>
    </source>
</evidence>
<feature type="region of interest" description="Disordered" evidence="1">
    <location>
        <begin position="121"/>
        <end position="140"/>
    </location>
</feature>
<dbReference type="Proteomes" id="UP001160541">
    <property type="component" value="Segment"/>
</dbReference>
<dbReference type="NCBIfam" id="TIGR02220">
    <property type="entry name" value="phg_TIGR02220"/>
    <property type="match status" value="1"/>
</dbReference>
<protein>
    <recommendedName>
        <fullName evidence="2">Phage conserved hypothetical protein C-terminal domain-containing protein</fullName>
    </recommendedName>
</protein>
<dbReference type="InterPro" id="IPR011741">
    <property type="entry name" value="Phg_2220_C"/>
</dbReference>
<feature type="domain" description="Phage conserved hypothetical protein C-terminal" evidence="2">
    <location>
        <begin position="179"/>
        <end position="251"/>
    </location>
</feature>
<evidence type="ECO:0000256" key="1">
    <source>
        <dbReference type="SAM" id="MobiDB-lite"/>
    </source>
</evidence>
<name>A0ABY5T6Q1_9VIRU</name>
<keyword evidence="4" id="KW-1185">Reference proteome</keyword>
<feature type="compositionally biased region" description="Polar residues" evidence="1">
    <location>
        <begin position="128"/>
        <end position="140"/>
    </location>
</feature>
<evidence type="ECO:0000313" key="3">
    <source>
        <dbReference type="EMBL" id="UVM80049.1"/>
    </source>
</evidence>
<sequence length="289" mass="32728">MKYTLEGFSQEAALSMQATITEGDRTKTIKLDLIDLSIIRWIVDFYPNMKKVLIEGTEYVWLDYSTFVEDMPLLALSNQSLYKRCMKMVRLGVLKHKTVRSKGTFSYYAFGPEYSRLVGGHNKGAQAPVTTQTPSQDVWGDTTNATQEQFQTPADEPQPLLNEPQAPTQPKGPDPTEEIVDHLNQRAGTHYKATTANTRKLIKARLKEGFTVNEFKLVIDKKCADWLNNRDMARYLRPETLFGPKFENYLNAQPLPQASINANSYANTAPQPIDAEGHMPQCTPENGWF</sequence>
<dbReference type="Pfam" id="PF09524">
    <property type="entry name" value="Phg_2220_C"/>
    <property type="match status" value="1"/>
</dbReference>
<accession>A0ABY5T6Q1</accession>
<evidence type="ECO:0000313" key="4">
    <source>
        <dbReference type="Proteomes" id="UP001160541"/>
    </source>
</evidence>
<reference evidence="3" key="1">
    <citation type="submission" date="2022-07" db="EMBL/GenBank/DDBJ databases">
        <title>High-quality bacteriophage genomes in the Japanese 4D cohort.</title>
        <authorList>
            <person name="Nishijima S."/>
        </authorList>
    </citation>
    <scope>NUCLEOTIDE SEQUENCE</scope>
    <source>
        <strain evidence="3">0049_62566</strain>
    </source>
</reference>
<dbReference type="EMBL" id="OP030734">
    <property type="protein sequence ID" value="UVM80049.1"/>
    <property type="molecule type" value="Genomic_DNA"/>
</dbReference>